<evidence type="ECO:0000313" key="2">
    <source>
        <dbReference type="Proteomes" id="UP001162992"/>
    </source>
</evidence>
<keyword evidence="2" id="KW-1185">Reference proteome</keyword>
<organism evidence="1 2">
    <name type="scientific">Diphasiastrum complanatum</name>
    <name type="common">Issler's clubmoss</name>
    <name type="synonym">Lycopodium complanatum</name>
    <dbReference type="NCBI Taxonomy" id="34168"/>
    <lineage>
        <taxon>Eukaryota</taxon>
        <taxon>Viridiplantae</taxon>
        <taxon>Streptophyta</taxon>
        <taxon>Embryophyta</taxon>
        <taxon>Tracheophyta</taxon>
        <taxon>Lycopodiopsida</taxon>
        <taxon>Lycopodiales</taxon>
        <taxon>Lycopodiaceae</taxon>
        <taxon>Lycopodioideae</taxon>
        <taxon>Diphasiastrum</taxon>
    </lineage>
</organism>
<dbReference type="EMBL" id="CM055107">
    <property type="protein sequence ID" value="KAJ7528169.1"/>
    <property type="molecule type" value="Genomic_DNA"/>
</dbReference>
<gene>
    <name evidence="1" type="ORF">O6H91_16G087400</name>
</gene>
<evidence type="ECO:0000313" key="1">
    <source>
        <dbReference type="EMBL" id="KAJ7528169.1"/>
    </source>
</evidence>
<reference evidence="2" key="1">
    <citation type="journal article" date="2024" name="Proc. Natl. Acad. Sci. U.S.A.">
        <title>Extraordinary preservation of gene collinearity over three hundred million years revealed in homosporous lycophytes.</title>
        <authorList>
            <person name="Li C."/>
            <person name="Wickell D."/>
            <person name="Kuo L.Y."/>
            <person name="Chen X."/>
            <person name="Nie B."/>
            <person name="Liao X."/>
            <person name="Peng D."/>
            <person name="Ji J."/>
            <person name="Jenkins J."/>
            <person name="Williams M."/>
            <person name="Shu S."/>
            <person name="Plott C."/>
            <person name="Barry K."/>
            <person name="Rajasekar S."/>
            <person name="Grimwood J."/>
            <person name="Han X."/>
            <person name="Sun S."/>
            <person name="Hou Z."/>
            <person name="He W."/>
            <person name="Dai G."/>
            <person name="Sun C."/>
            <person name="Schmutz J."/>
            <person name="Leebens-Mack J.H."/>
            <person name="Li F.W."/>
            <person name="Wang L."/>
        </authorList>
    </citation>
    <scope>NUCLEOTIDE SEQUENCE [LARGE SCALE GENOMIC DNA]</scope>
    <source>
        <strain evidence="2">cv. PW_Plant_1</strain>
    </source>
</reference>
<accession>A0ACC2BEE8</accession>
<comment type="caution">
    <text evidence="1">The sequence shown here is derived from an EMBL/GenBank/DDBJ whole genome shotgun (WGS) entry which is preliminary data.</text>
</comment>
<proteinExistence type="predicted"/>
<dbReference type="Proteomes" id="UP001162992">
    <property type="component" value="Chromosome 16"/>
</dbReference>
<name>A0ACC2BEE8_DIPCM</name>
<protein>
    <submittedName>
        <fullName evidence="1">Uncharacterized protein</fullName>
    </submittedName>
</protein>
<sequence>MARELTSGTMNGLEEEIAWKKTALLVIDMQNDFILPGGPVCVAGGADIVPAVQKAVEVAREKGAFVVWVLREHHSSGRDVEFFRKHFYENGKKGPTIKGSSGAALVEGLVPSAGEHVIVKSRFSAFFATNLDLVLRRAGISNIVIVGVQTPNCIRATVFDAVALDYPSVSVLADATAAANPSIHTANLLDIQNVGVATPTLATWSGQKASNDLVAK</sequence>